<comment type="cofactor">
    <cofactor evidence="1">
        <name>pyridoxal 5'-phosphate</name>
        <dbReference type="ChEBI" id="CHEBI:597326"/>
    </cofactor>
</comment>
<evidence type="ECO:0000313" key="6">
    <source>
        <dbReference type="EMBL" id="SED45266.1"/>
    </source>
</evidence>
<comment type="similarity">
    <text evidence="2">Belongs to the threonine aldolase family.</text>
</comment>
<keyword evidence="3" id="KW-0663">Pyridoxal phosphate</keyword>
<gene>
    <name evidence="6" type="ORF">SAMN04490356_8508</name>
</gene>
<name>A0A1H5ASL6_STRMJ</name>
<dbReference type="InterPro" id="IPR001597">
    <property type="entry name" value="ArAA_b-elim_lyase/Thr_aldolase"/>
</dbReference>
<feature type="domain" description="Aromatic amino acid beta-eliminating lyase/threonine aldolase" evidence="5">
    <location>
        <begin position="14"/>
        <end position="287"/>
    </location>
</feature>
<feature type="region of interest" description="Disordered" evidence="4">
    <location>
        <begin position="295"/>
        <end position="421"/>
    </location>
</feature>
<dbReference type="Gene3D" id="3.40.640.10">
    <property type="entry name" value="Type I PLP-dependent aspartate aminotransferase-like (Major domain)"/>
    <property type="match status" value="1"/>
</dbReference>
<evidence type="ECO:0000256" key="4">
    <source>
        <dbReference type="SAM" id="MobiDB-lite"/>
    </source>
</evidence>
<dbReference type="PANTHER" id="PTHR48097">
    <property type="entry name" value="L-THREONINE ALDOLASE-RELATED"/>
    <property type="match status" value="1"/>
</dbReference>
<sequence>MSATIATTPAGHAFISDNMAGAAPEIVQAVADAAAGQVLPYGNDPFTDSARRRLSEIFERDVDVFMVSTGSAANGLSLAALTPPWGSVLAHPDSHIHHDECGAPEFFTAGAKLVGVPGDNSMIDPDALYAAVRRKAGDVHSVQPSAVSISQATELGSVYTVAEIRRLSAIAKDAGLRVHMDGARFANALAHLGTTPAEMTWKAGIDVLSFGATKNGAMTADAIVSFDPELATELGFRAKRAGQLASKMRFYAAQIDAYLTDDLWLRNARRANAMATRLGDGLKAIPDIALVATPRPTSSSAACPSTSPKDSSRRATSSTTTGGSRGGSAWSPPSPTAPTTSTSSSTRSAATHADGPGHRRRTGLRRVRLISPVRPELLPVMTPLGPRRRVAGGGRERSYGRGGFTSPPGVPPAEDRRWRSS</sequence>
<evidence type="ECO:0000256" key="2">
    <source>
        <dbReference type="ARBA" id="ARBA00006966"/>
    </source>
</evidence>
<evidence type="ECO:0000256" key="1">
    <source>
        <dbReference type="ARBA" id="ARBA00001933"/>
    </source>
</evidence>
<organism evidence="6 7">
    <name type="scientific">Streptomyces melanosporofaciens</name>
    <dbReference type="NCBI Taxonomy" id="67327"/>
    <lineage>
        <taxon>Bacteria</taxon>
        <taxon>Bacillati</taxon>
        <taxon>Actinomycetota</taxon>
        <taxon>Actinomycetes</taxon>
        <taxon>Kitasatosporales</taxon>
        <taxon>Streptomycetaceae</taxon>
        <taxon>Streptomyces</taxon>
        <taxon>Streptomyces violaceusniger group</taxon>
    </lineage>
</organism>
<dbReference type="GO" id="GO:0006520">
    <property type="term" value="P:amino acid metabolic process"/>
    <property type="evidence" value="ECO:0007669"/>
    <property type="project" value="InterPro"/>
</dbReference>
<dbReference type="AlphaFoldDB" id="A0A1H5ASL6"/>
<dbReference type="GO" id="GO:0016829">
    <property type="term" value="F:lyase activity"/>
    <property type="evidence" value="ECO:0007669"/>
    <property type="project" value="InterPro"/>
</dbReference>
<reference evidence="7" key="1">
    <citation type="submission" date="2016-10" db="EMBL/GenBank/DDBJ databases">
        <authorList>
            <person name="Varghese N."/>
            <person name="Submissions S."/>
        </authorList>
    </citation>
    <scope>NUCLEOTIDE SEQUENCE [LARGE SCALE GENOMIC DNA]</scope>
    <source>
        <strain evidence="7">DSM 40318</strain>
    </source>
</reference>
<feature type="compositionally biased region" description="Basic residues" evidence="4">
    <location>
        <begin position="358"/>
        <end position="368"/>
    </location>
</feature>
<evidence type="ECO:0000256" key="3">
    <source>
        <dbReference type="ARBA" id="ARBA00022898"/>
    </source>
</evidence>
<evidence type="ECO:0000259" key="5">
    <source>
        <dbReference type="Pfam" id="PF01212"/>
    </source>
</evidence>
<proteinExistence type="inferred from homology"/>
<accession>A0A1H5ASL6</accession>
<dbReference type="InterPro" id="IPR015421">
    <property type="entry name" value="PyrdxlP-dep_Trfase_major"/>
</dbReference>
<dbReference type="Proteomes" id="UP000198609">
    <property type="component" value="Unassembled WGS sequence"/>
</dbReference>
<keyword evidence="7" id="KW-1185">Reference proteome</keyword>
<dbReference type="Gene3D" id="3.90.1150.10">
    <property type="entry name" value="Aspartate Aminotransferase, domain 1"/>
    <property type="match status" value="1"/>
</dbReference>
<dbReference type="PANTHER" id="PTHR48097:SF5">
    <property type="entry name" value="LOW SPECIFICITY L-THREONINE ALDOLASE"/>
    <property type="match status" value="1"/>
</dbReference>
<evidence type="ECO:0000313" key="7">
    <source>
        <dbReference type="Proteomes" id="UP000198609"/>
    </source>
</evidence>
<feature type="compositionally biased region" description="Low complexity" evidence="4">
    <location>
        <begin position="295"/>
        <end position="351"/>
    </location>
</feature>
<dbReference type="Pfam" id="PF01212">
    <property type="entry name" value="Beta_elim_lyase"/>
    <property type="match status" value="1"/>
</dbReference>
<dbReference type="EMBL" id="FNST01000002">
    <property type="protein sequence ID" value="SED45266.1"/>
    <property type="molecule type" value="Genomic_DNA"/>
</dbReference>
<dbReference type="SUPFAM" id="SSF53383">
    <property type="entry name" value="PLP-dependent transferases"/>
    <property type="match status" value="1"/>
</dbReference>
<protein>
    <submittedName>
        <fullName evidence="6">Threonine aldolase</fullName>
    </submittedName>
</protein>
<dbReference type="InterPro" id="IPR015422">
    <property type="entry name" value="PyrdxlP-dep_Trfase_small"/>
</dbReference>
<dbReference type="InterPro" id="IPR015424">
    <property type="entry name" value="PyrdxlP-dep_Trfase"/>
</dbReference>
<dbReference type="RefSeq" id="WP_342030710.1">
    <property type="nucleotide sequence ID" value="NZ_FNST01000002.1"/>
</dbReference>